<dbReference type="SUPFAM" id="SSF53927">
    <property type="entry name" value="Cytidine deaminase-like"/>
    <property type="match status" value="1"/>
</dbReference>
<comment type="caution">
    <text evidence="16">The sequence shown here is derived from an EMBL/GenBank/DDBJ whole genome shotgun (WGS) entry which is preliminary data.</text>
</comment>
<comment type="catalytic activity">
    <reaction evidence="12 14">
        <text>5-amino-6-(5-phospho-D-ribitylamino)uracil + NADP(+) = 5-amino-6-(5-phospho-D-ribosylamino)uracil + NADPH + H(+)</text>
        <dbReference type="Rhea" id="RHEA:17845"/>
        <dbReference type="ChEBI" id="CHEBI:15378"/>
        <dbReference type="ChEBI" id="CHEBI:57783"/>
        <dbReference type="ChEBI" id="CHEBI:58349"/>
        <dbReference type="ChEBI" id="CHEBI:58421"/>
        <dbReference type="ChEBI" id="CHEBI:58453"/>
        <dbReference type="EC" id="1.1.1.193"/>
    </reaction>
</comment>
<evidence type="ECO:0000256" key="9">
    <source>
        <dbReference type="ARBA" id="ARBA00022857"/>
    </source>
</evidence>
<comment type="pathway">
    <text evidence="3 14">Cofactor biosynthesis; riboflavin biosynthesis; 5-amino-6-(D-ribitylamino)uracil from GTP: step 3/4.</text>
</comment>
<accession>A0ABT4X6B6</accession>
<evidence type="ECO:0000256" key="4">
    <source>
        <dbReference type="ARBA" id="ARBA00005259"/>
    </source>
</evidence>
<dbReference type="InterPro" id="IPR011549">
    <property type="entry name" value="RibD_C"/>
</dbReference>
<keyword evidence="8 14" id="KW-0862">Zinc</keyword>
<evidence type="ECO:0000256" key="2">
    <source>
        <dbReference type="ARBA" id="ARBA00004882"/>
    </source>
</evidence>
<evidence type="ECO:0000256" key="10">
    <source>
        <dbReference type="ARBA" id="ARBA00023002"/>
    </source>
</evidence>
<comment type="function">
    <text evidence="1 14">Converts 2,5-diamino-6-(ribosylamino)-4(3h)-pyrimidinone 5'-phosphate into 5-amino-6-(ribosylamino)-2,4(1h,3h)-pyrimidinedione 5'-phosphate.</text>
</comment>
<evidence type="ECO:0000256" key="14">
    <source>
        <dbReference type="PIRNR" id="PIRNR006769"/>
    </source>
</evidence>
<dbReference type="InterPro" id="IPR004794">
    <property type="entry name" value="Eubact_RibD"/>
</dbReference>
<dbReference type="InterPro" id="IPR002125">
    <property type="entry name" value="CMP_dCMP_dom"/>
</dbReference>
<dbReference type="InterPro" id="IPR050765">
    <property type="entry name" value="Riboflavin_Biosynth_HTPR"/>
</dbReference>
<dbReference type="GO" id="GO:0008703">
    <property type="term" value="F:5-amino-6-(5-phosphoribosylamino)uracil reductase activity"/>
    <property type="evidence" value="ECO:0007669"/>
    <property type="project" value="UniProtKB-EC"/>
</dbReference>
<dbReference type="Gene3D" id="3.40.140.10">
    <property type="entry name" value="Cytidine Deaminase, domain 2"/>
    <property type="match status" value="1"/>
</dbReference>
<dbReference type="InterPro" id="IPR024072">
    <property type="entry name" value="DHFR-like_dom_sf"/>
</dbReference>
<dbReference type="GO" id="GO:0008835">
    <property type="term" value="F:diaminohydroxyphosphoribosylaminopyrimidine deaminase activity"/>
    <property type="evidence" value="ECO:0007669"/>
    <property type="project" value="UniProtKB-EC"/>
</dbReference>
<dbReference type="InterPro" id="IPR016192">
    <property type="entry name" value="APOBEC/CMP_deaminase_Zn-bd"/>
</dbReference>
<keyword evidence="14 16" id="KW-0378">Hydrolase</keyword>
<dbReference type="RefSeq" id="WP_271341579.1">
    <property type="nucleotide sequence ID" value="NZ_JAQKAB010000010.1"/>
</dbReference>
<dbReference type="NCBIfam" id="TIGR00326">
    <property type="entry name" value="eubact_ribD"/>
    <property type="match status" value="1"/>
</dbReference>
<name>A0ABT4X6B6_9BACI</name>
<keyword evidence="6 14" id="KW-0686">Riboflavin biosynthesis</keyword>
<dbReference type="CDD" id="cd01284">
    <property type="entry name" value="Riboflavin_deaminase-reductase"/>
    <property type="match status" value="1"/>
</dbReference>
<evidence type="ECO:0000256" key="8">
    <source>
        <dbReference type="ARBA" id="ARBA00022833"/>
    </source>
</evidence>
<dbReference type="PROSITE" id="PS00903">
    <property type="entry name" value="CYT_DCMP_DEAMINASES_1"/>
    <property type="match status" value="1"/>
</dbReference>
<proteinExistence type="inferred from homology"/>
<organism evidence="16 17">
    <name type="scientific">Bacillus changyiensis</name>
    <dbReference type="NCBI Taxonomy" id="3004103"/>
    <lineage>
        <taxon>Bacteria</taxon>
        <taxon>Bacillati</taxon>
        <taxon>Bacillota</taxon>
        <taxon>Bacilli</taxon>
        <taxon>Bacillales</taxon>
        <taxon>Bacillaceae</taxon>
        <taxon>Bacillus</taxon>
    </lineage>
</organism>
<keyword evidence="7 14" id="KW-0479">Metal-binding</keyword>
<keyword evidence="17" id="KW-1185">Reference proteome</keyword>
<dbReference type="PIRSF" id="PIRSF006769">
    <property type="entry name" value="RibD"/>
    <property type="match status" value="1"/>
</dbReference>
<dbReference type="EC" id="3.5.4.26" evidence="14"/>
<dbReference type="SUPFAM" id="SSF53597">
    <property type="entry name" value="Dihydrofolate reductase-like"/>
    <property type="match status" value="1"/>
</dbReference>
<comment type="similarity">
    <text evidence="5 14">In the C-terminal section; belongs to the HTP reductase family.</text>
</comment>
<dbReference type="Pfam" id="PF00383">
    <property type="entry name" value="dCMP_cyt_deam_1"/>
    <property type="match status" value="1"/>
</dbReference>
<comment type="similarity">
    <text evidence="4 14">In the N-terminal section; belongs to the cytidine and deoxycytidylate deaminase family.</text>
</comment>
<dbReference type="PROSITE" id="PS51747">
    <property type="entry name" value="CYT_DCMP_DEAMINASES_2"/>
    <property type="match status" value="1"/>
</dbReference>
<dbReference type="Proteomes" id="UP001211894">
    <property type="component" value="Unassembled WGS sequence"/>
</dbReference>
<sequence length="362" mass="39364">MTDEYFMNLALELAKQGEGQTGSNPLVGAVVVKDSQVVGMGAHLKYGEAHAEVHAIQMAGHHAEGAVIYVTLEPCSHYGKTPPCAELIIRSGLKRVVIATEDPNPLVSGKGVQMLRSAGIEVITGVLKEQAEEVNERFMHFMRTGLPFVTLKAATSLDGKTATMTGDSKWITSEEARLDVHTYRKNHQSILVGVGTIKKDDPSLTCRLPGVSKQPVRVVLDTKLTIPLQSKIIHDQAAPTWIFTTSKAKLEAIRYLENHGVTVTVLETETISVREVLQQLAKNKITSVFVEGGSTVHASFINEELYQQLIIYLAPKLIGGLHSPTAVSGEGFQLMKDVPLLQFSTITKAGPDLKIIAKPIEE</sequence>
<dbReference type="Pfam" id="PF01872">
    <property type="entry name" value="RibD_C"/>
    <property type="match status" value="1"/>
</dbReference>
<keyword evidence="9 14" id="KW-0521">NADP</keyword>
<evidence type="ECO:0000256" key="5">
    <source>
        <dbReference type="ARBA" id="ARBA00007417"/>
    </source>
</evidence>
<comment type="cofactor">
    <cofactor evidence="14">
        <name>Zn(2+)</name>
        <dbReference type="ChEBI" id="CHEBI:29105"/>
    </cofactor>
    <text evidence="14">Binds 1 zinc ion.</text>
</comment>
<dbReference type="EC" id="1.1.1.193" evidence="14"/>
<comment type="catalytic activity">
    <reaction evidence="13 14">
        <text>2,5-diamino-6-hydroxy-4-(5-phosphoribosylamino)-pyrimidine + H2O + H(+) = 5-amino-6-(5-phospho-D-ribosylamino)uracil + NH4(+)</text>
        <dbReference type="Rhea" id="RHEA:21868"/>
        <dbReference type="ChEBI" id="CHEBI:15377"/>
        <dbReference type="ChEBI" id="CHEBI:15378"/>
        <dbReference type="ChEBI" id="CHEBI:28938"/>
        <dbReference type="ChEBI" id="CHEBI:58453"/>
        <dbReference type="ChEBI" id="CHEBI:58614"/>
        <dbReference type="EC" id="3.5.4.26"/>
    </reaction>
</comment>
<evidence type="ECO:0000256" key="12">
    <source>
        <dbReference type="ARBA" id="ARBA00049861"/>
    </source>
</evidence>
<protein>
    <recommendedName>
        <fullName evidence="14">Riboflavin biosynthesis protein RibD</fullName>
    </recommendedName>
    <domain>
        <recommendedName>
            <fullName evidence="14">Diaminohydroxyphosphoribosylaminopyrimidine deaminase</fullName>
            <shortName evidence="14">DRAP deaminase</shortName>
            <ecNumber evidence="14">3.5.4.26</ecNumber>
        </recommendedName>
        <alternativeName>
            <fullName evidence="14">Riboflavin-specific deaminase</fullName>
        </alternativeName>
    </domain>
    <domain>
        <recommendedName>
            <fullName evidence="14">5-amino-6-(5-phosphoribosylamino)uracil reductase</fullName>
            <ecNumber evidence="14">1.1.1.193</ecNumber>
        </recommendedName>
        <alternativeName>
            <fullName evidence="14">HTP reductase</fullName>
        </alternativeName>
    </domain>
</protein>
<evidence type="ECO:0000313" key="16">
    <source>
        <dbReference type="EMBL" id="MDA7027758.1"/>
    </source>
</evidence>
<evidence type="ECO:0000256" key="7">
    <source>
        <dbReference type="ARBA" id="ARBA00022723"/>
    </source>
</evidence>
<evidence type="ECO:0000313" key="17">
    <source>
        <dbReference type="Proteomes" id="UP001211894"/>
    </source>
</evidence>
<dbReference type="PANTHER" id="PTHR38011">
    <property type="entry name" value="DIHYDROFOLATE REDUCTASE FAMILY PROTEIN (AFU_ORTHOLOGUE AFUA_8G06820)"/>
    <property type="match status" value="1"/>
</dbReference>
<comment type="pathway">
    <text evidence="2 14">Cofactor biosynthesis; riboflavin biosynthesis; 5-amino-6-(D-ribitylamino)uracil from GTP: step 2/4.</text>
</comment>
<dbReference type="InterPro" id="IPR016193">
    <property type="entry name" value="Cytidine_deaminase-like"/>
</dbReference>
<evidence type="ECO:0000259" key="15">
    <source>
        <dbReference type="PROSITE" id="PS51747"/>
    </source>
</evidence>
<evidence type="ECO:0000256" key="1">
    <source>
        <dbReference type="ARBA" id="ARBA00002151"/>
    </source>
</evidence>
<evidence type="ECO:0000256" key="3">
    <source>
        <dbReference type="ARBA" id="ARBA00004910"/>
    </source>
</evidence>
<keyword evidence="11" id="KW-0511">Multifunctional enzyme</keyword>
<dbReference type="InterPro" id="IPR002734">
    <property type="entry name" value="RibDG_C"/>
</dbReference>
<reference evidence="16 17" key="1">
    <citation type="submission" date="2023-01" db="EMBL/GenBank/DDBJ databases">
        <title>Bacillus changyiensis sp. nov., isolated from a coastal deposit.</title>
        <authorList>
            <person name="Xiao G."/>
            <person name="Lai Q."/>
            <person name="Hu Z."/>
            <person name="Shao Z."/>
        </authorList>
    </citation>
    <scope>NUCLEOTIDE SEQUENCE [LARGE SCALE GENOMIC DNA]</scope>
    <source>
        <strain evidence="16 17">CLL-7-23</strain>
    </source>
</reference>
<dbReference type="Gene3D" id="3.40.430.10">
    <property type="entry name" value="Dihydrofolate Reductase, subunit A"/>
    <property type="match status" value="1"/>
</dbReference>
<gene>
    <name evidence="16" type="primary">ribD</name>
    <name evidence="16" type="ORF">PJ311_14340</name>
</gene>
<evidence type="ECO:0000256" key="11">
    <source>
        <dbReference type="ARBA" id="ARBA00023268"/>
    </source>
</evidence>
<dbReference type="EMBL" id="JAQKAB010000010">
    <property type="protein sequence ID" value="MDA7027758.1"/>
    <property type="molecule type" value="Genomic_DNA"/>
</dbReference>
<evidence type="ECO:0000256" key="6">
    <source>
        <dbReference type="ARBA" id="ARBA00022619"/>
    </source>
</evidence>
<dbReference type="PANTHER" id="PTHR38011:SF7">
    <property type="entry name" value="2,5-DIAMINO-6-RIBOSYLAMINO-4(3H)-PYRIMIDINONE 5'-PHOSPHATE REDUCTASE"/>
    <property type="match status" value="1"/>
</dbReference>
<feature type="domain" description="CMP/dCMP-type deaminase" evidence="15">
    <location>
        <begin position="1"/>
        <end position="122"/>
    </location>
</feature>
<dbReference type="NCBIfam" id="TIGR00227">
    <property type="entry name" value="ribD_Cterm"/>
    <property type="match status" value="1"/>
</dbReference>
<keyword evidence="10 14" id="KW-0560">Oxidoreductase</keyword>
<evidence type="ECO:0000256" key="13">
    <source>
        <dbReference type="ARBA" id="ARBA00049886"/>
    </source>
</evidence>